<evidence type="ECO:0000256" key="4">
    <source>
        <dbReference type="ARBA" id="ARBA00023136"/>
    </source>
</evidence>
<dbReference type="STRING" id="76193.A0A0N1IHH5"/>
<dbReference type="FunCoup" id="A0A0N1IHH5">
    <property type="interactions" value="16"/>
</dbReference>
<gene>
    <name evidence="5" type="ORF">RR48_03639</name>
</gene>
<keyword evidence="3" id="KW-1133">Transmembrane helix</keyword>
<evidence type="ECO:0000313" key="6">
    <source>
        <dbReference type="Proteomes" id="UP000053240"/>
    </source>
</evidence>
<keyword evidence="2 5" id="KW-0812">Transmembrane</keyword>
<dbReference type="AlphaFoldDB" id="A0A0N1IHH5"/>
<sequence length="164" mass="17557">LVVTGVLWGCTNPFIRQGTKGLRSVKAETWLGQAYAEIIFLLGNWRYVVPFLVNQCGSLVYLMAVQRAPLSLAVPASNSLAFAFTAVTGSMVGAEEPLDRGLPFSFSLPVSFSLHRDLLLSVLLQVRCVRRVAGVLRVLCVCGVAGGVGVRGVCGVRGVRRVGH</sequence>
<reference evidence="5 6" key="1">
    <citation type="journal article" date="2015" name="Nat. Commun.">
        <title>Outbred genome sequencing and CRISPR/Cas9 gene editing in butterflies.</title>
        <authorList>
            <person name="Li X."/>
            <person name="Fan D."/>
            <person name="Zhang W."/>
            <person name="Liu G."/>
            <person name="Zhang L."/>
            <person name="Zhao L."/>
            <person name="Fang X."/>
            <person name="Chen L."/>
            <person name="Dong Y."/>
            <person name="Chen Y."/>
            <person name="Ding Y."/>
            <person name="Zhao R."/>
            <person name="Feng M."/>
            <person name="Zhu Y."/>
            <person name="Feng Y."/>
            <person name="Jiang X."/>
            <person name="Zhu D."/>
            <person name="Xiang H."/>
            <person name="Feng X."/>
            <person name="Li S."/>
            <person name="Wang J."/>
            <person name="Zhang G."/>
            <person name="Kronforst M.R."/>
            <person name="Wang W."/>
        </authorList>
    </citation>
    <scope>NUCLEOTIDE SEQUENCE [LARGE SCALE GENOMIC DNA]</scope>
    <source>
        <strain evidence="5">Ya'a_city_454_Pm</strain>
        <tissue evidence="5">Whole body</tissue>
    </source>
</reference>
<accession>A0A0N1IHH5</accession>
<evidence type="ECO:0000256" key="1">
    <source>
        <dbReference type="ARBA" id="ARBA00004141"/>
    </source>
</evidence>
<proteinExistence type="predicted"/>
<dbReference type="InParanoid" id="A0A0N1IHH5"/>
<evidence type="ECO:0000256" key="2">
    <source>
        <dbReference type="ARBA" id="ARBA00022692"/>
    </source>
</evidence>
<comment type="subcellular location">
    <subcellularLocation>
        <location evidence="1">Membrane</location>
        <topology evidence="1">Multi-pass membrane protein</topology>
    </subcellularLocation>
</comment>
<keyword evidence="6" id="KW-1185">Reference proteome</keyword>
<organism evidence="5 6">
    <name type="scientific">Papilio machaon</name>
    <name type="common">Old World swallowtail butterfly</name>
    <dbReference type="NCBI Taxonomy" id="76193"/>
    <lineage>
        <taxon>Eukaryota</taxon>
        <taxon>Metazoa</taxon>
        <taxon>Ecdysozoa</taxon>
        <taxon>Arthropoda</taxon>
        <taxon>Hexapoda</taxon>
        <taxon>Insecta</taxon>
        <taxon>Pterygota</taxon>
        <taxon>Neoptera</taxon>
        <taxon>Endopterygota</taxon>
        <taxon>Lepidoptera</taxon>
        <taxon>Glossata</taxon>
        <taxon>Ditrysia</taxon>
        <taxon>Papilionoidea</taxon>
        <taxon>Papilionidae</taxon>
        <taxon>Papilioninae</taxon>
        <taxon>Papilio</taxon>
    </lineage>
</organism>
<dbReference type="Pfam" id="PF10639">
    <property type="entry name" value="TMEM234"/>
    <property type="match status" value="1"/>
</dbReference>
<protein>
    <submittedName>
        <fullName evidence="5">Transmembrane protein 234-like</fullName>
    </submittedName>
</protein>
<dbReference type="InterPro" id="IPR018908">
    <property type="entry name" value="TMEM234"/>
</dbReference>
<dbReference type="Proteomes" id="UP000053240">
    <property type="component" value="Unassembled WGS sequence"/>
</dbReference>
<keyword evidence="4" id="KW-0472">Membrane</keyword>
<dbReference type="PANTHER" id="PTHR28668">
    <property type="entry name" value="TRANSMEMBRANE PROTEIN 234"/>
    <property type="match status" value="1"/>
</dbReference>
<dbReference type="EMBL" id="KQ460141">
    <property type="protein sequence ID" value="KPJ17476.1"/>
    <property type="molecule type" value="Genomic_DNA"/>
</dbReference>
<feature type="non-terminal residue" evidence="5">
    <location>
        <position position="1"/>
    </location>
</feature>
<evidence type="ECO:0000313" key="5">
    <source>
        <dbReference type="EMBL" id="KPJ17476.1"/>
    </source>
</evidence>
<dbReference type="GO" id="GO:0016020">
    <property type="term" value="C:membrane"/>
    <property type="evidence" value="ECO:0007669"/>
    <property type="project" value="UniProtKB-SubCell"/>
</dbReference>
<dbReference type="PANTHER" id="PTHR28668:SF1">
    <property type="entry name" value="TRANSMEMBRANE PROTEIN 234"/>
    <property type="match status" value="1"/>
</dbReference>
<evidence type="ECO:0000256" key="3">
    <source>
        <dbReference type="ARBA" id="ARBA00022989"/>
    </source>
</evidence>
<name>A0A0N1IHH5_PAPMA</name>